<reference evidence="3 4" key="1">
    <citation type="submission" date="2013-12" db="EMBL/GenBank/DDBJ databases">
        <title>Draft genome of the parsitic nematode Ancylostoma duodenale.</title>
        <authorList>
            <person name="Mitreva M."/>
        </authorList>
    </citation>
    <scope>NUCLEOTIDE SEQUENCE [LARGE SCALE GENOMIC DNA]</scope>
    <source>
        <strain evidence="3 4">Zhejiang</strain>
    </source>
</reference>
<evidence type="ECO:0000313" key="4">
    <source>
        <dbReference type="Proteomes" id="UP000054047"/>
    </source>
</evidence>
<dbReference type="PANTHER" id="PTHR22718">
    <property type="entry name" value="SERPENTINE RECEPTOR, CLASS X"/>
    <property type="match status" value="1"/>
</dbReference>
<feature type="domain" description="7TM GPCR serpentine receptor class x (Srx)" evidence="2">
    <location>
        <begin position="21"/>
        <end position="291"/>
    </location>
</feature>
<feature type="transmembrane region" description="Helical" evidence="1">
    <location>
        <begin position="12"/>
        <end position="32"/>
    </location>
</feature>
<proteinExistence type="predicted"/>
<protein>
    <recommendedName>
        <fullName evidence="2">7TM GPCR serpentine receptor class x (Srx) domain-containing protein</fullName>
    </recommendedName>
</protein>
<accession>A0A0C2CX12</accession>
<feature type="transmembrane region" description="Helical" evidence="1">
    <location>
        <begin position="127"/>
        <end position="147"/>
    </location>
</feature>
<dbReference type="PANTHER" id="PTHR22718:SF11">
    <property type="entry name" value="7TM GPCR SERPENTINE RECEPTOR CLASS X (SRX) DOMAIN-CONTAINING PROTEIN"/>
    <property type="match status" value="1"/>
</dbReference>
<evidence type="ECO:0000313" key="3">
    <source>
        <dbReference type="EMBL" id="KIH61523.1"/>
    </source>
</evidence>
<feature type="transmembrane region" description="Helical" evidence="1">
    <location>
        <begin position="44"/>
        <end position="71"/>
    </location>
</feature>
<feature type="transmembrane region" description="Helical" evidence="1">
    <location>
        <begin position="180"/>
        <end position="202"/>
    </location>
</feature>
<feature type="transmembrane region" description="Helical" evidence="1">
    <location>
        <begin position="83"/>
        <end position="106"/>
    </location>
</feature>
<evidence type="ECO:0000259" key="2">
    <source>
        <dbReference type="Pfam" id="PF10328"/>
    </source>
</evidence>
<keyword evidence="1" id="KW-0472">Membrane</keyword>
<gene>
    <name evidence="3" type="ORF">ANCDUO_08205</name>
</gene>
<feature type="transmembrane region" description="Helical" evidence="1">
    <location>
        <begin position="237"/>
        <end position="258"/>
    </location>
</feature>
<feature type="transmembrane region" description="Helical" evidence="1">
    <location>
        <begin position="270"/>
        <end position="290"/>
    </location>
</feature>
<dbReference type="AlphaFoldDB" id="A0A0C2CX12"/>
<keyword evidence="1" id="KW-0812">Transmembrane</keyword>
<organism evidence="3 4">
    <name type="scientific">Ancylostoma duodenale</name>
    <dbReference type="NCBI Taxonomy" id="51022"/>
    <lineage>
        <taxon>Eukaryota</taxon>
        <taxon>Metazoa</taxon>
        <taxon>Ecdysozoa</taxon>
        <taxon>Nematoda</taxon>
        <taxon>Chromadorea</taxon>
        <taxon>Rhabditida</taxon>
        <taxon>Rhabditina</taxon>
        <taxon>Rhabditomorpha</taxon>
        <taxon>Strongyloidea</taxon>
        <taxon>Ancylostomatidae</taxon>
        <taxon>Ancylostomatinae</taxon>
        <taxon>Ancylostoma</taxon>
    </lineage>
</organism>
<dbReference type="Pfam" id="PF10328">
    <property type="entry name" value="7TM_GPCR_Srx"/>
    <property type="match status" value="1"/>
</dbReference>
<sequence length="337" mass="37945">MVDYIRLAIGAIFNLIVWTMLVLNMFVLTCIIKGRLHVKKDNSVYALAAFNIGCDVCQLLLHVCYIGPAVISGRWFFEGQDSLGVTIIGTCFLGLWFLGSLVQILFATNRLAVICFPRSTFFSMRRVIKSIALCCCIAVVMVVYAQLVSPCCRITPDPRYFGYSYLLVPNESNLSYYVDLLIDVIVSVYGGISYIAVSVLSIDQIEMRTTFSPFPLYVYVLKMEARSDRERKREMRCLVQFLLMFLTYTFVWITFFSYPAIGIKAPEAYVITPIMLVFNCGINAIIYLVMNNEVRRAARLLMGKDNSIKPLSSFAQSILSNHTNQPTSVTGPASSSH</sequence>
<dbReference type="SUPFAM" id="SSF81321">
    <property type="entry name" value="Family A G protein-coupled receptor-like"/>
    <property type="match status" value="1"/>
</dbReference>
<name>A0A0C2CX12_9BILA</name>
<dbReference type="EMBL" id="KN730053">
    <property type="protein sequence ID" value="KIH61523.1"/>
    <property type="molecule type" value="Genomic_DNA"/>
</dbReference>
<keyword evidence="1" id="KW-1133">Transmembrane helix</keyword>
<dbReference type="Gene3D" id="1.20.1070.10">
    <property type="entry name" value="Rhodopsin 7-helix transmembrane proteins"/>
    <property type="match status" value="1"/>
</dbReference>
<evidence type="ECO:0000256" key="1">
    <source>
        <dbReference type="SAM" id="Phobius"/>
    </source>
</evidence>
<keyword evidence="4" id="KW-1185">Reference proteome</keyword>
<dbReference type="InterPro" id="IPR019430">
    <property type="entry name" value="7TM_GPCR_serpentine_rcpt_Srx"/>
</dbReference>
<dbReference type="OrthoDB" id="5852115at2759"/>
<dbReference type="Proteomes" id="UP000054047">
    <property type="component" value="Unassembled WGS sequence"/>
</dbReference>